<organism evidence="3 4">
    <name type="scientific">Pseudomonas fluorescens</name>
    <dbReference type="NCBI Taxonomy" id="294"/>
    <lineage>
        <taxon>Bacteria</taxon>
        <taxon>Pseudomonadati</taxon>
        <taxon>Pseudomonadota</taxon>
        <taxon>Gammaproteobacteria</taxon>
        <taxon>Pseudomonadales</taxon>
        <taxon>Pseudomonadaceae</taxon>
        <taxon>Pseudomonas</taxon>
    </lineage>
</organism>
<gene>
    <name evidence="3" type="ORF">BK670_24040</name>
</gene>
<accession>A0A423M8C5</accession>
<proteinExistence type="predicted"/>
<dbReference type="Proteomes" id="UP000285378">
    <property type="component" value="Unassembled WGS sequence"/>
</dbReference>
<reference evidence="3 4" key="1">
    <citation type="submission" date="2016-10" db="EMBL/GenBank/DDBJ databases">
        <title>Comparative genome analysis of multiple Pseudomonas spp. focuses on biocontrol and plant growth promoting traits.</title>
        <authorList>
            <person name="Tao X.-Y."/>
            <person name="Taylor C.G."/>
        </authorList>
    </citation>
    <scope>NUCLEOTIDE SEQUENCE [LARGE SCALE GENOMIC DNA]</scope>
    <source>
        <strain evidence="3 4">28B5</strain>
    </source>
</reference>
<feature type="domain" description="Dermonecrotic toxin N-terminal" evidence="2">
    <location>
        <begin position="684"/>
        <end position="966"/>
    </location>
</feature>
<evidence type="ECO:0000259" key="2">
    <source>
        <dbReference type="Pfam" id="PF20178"/>
    </source>
</evidence>
<dbReference type="Pfam" id="PF20178">
    <property type="entry name" value="ToxA_N"/>
    <property type="match status" value="1"/>
</dbReference>
<comment type="caution">
    <text evidence="3">The sequence shown here is derived from an EMBL/GenBank/DDBJ whole genome shotgun (WGS) entry which is preliminary data.</text>
</comment>
<dbReference type="InterPro" id="IPR046673">
    <property type="entry name" value="ToxA_N"/>
</dbReference>
<evidence type="ECO:0000256" key="1">
    <source>
        <dbReference type="SAM" id="Coils"/>
    </source>
</evidence>
<protein>
    <recommendedName>
        <fullName evidence="2">Dermonecrotic toxin N-terminal domain-containing protein</fullName>
    </recommendedName>
</protein>
<name>A0A423M8C5_PSEFL</name>
<evidence type="ECO:0000313" key="4">
    <source>
        <dbReference type="Proteomes" id="UP000285378"/>
    </source>
</evidence>
<keyword evidence="1" id="KW-0175">Coiled coil</keyword>
<dbReference type="EMBL" id="MOBX01000015">
    <property type="protein sequence ID" value="RON78409.1"/>
    <property type="molecule type" value="Genomic_DNA"/>
</dbReference>
<sequence>MPDSFIAALSDPGLATTPSAVHLSANPDTALALSATQRWRDSSQALRELFSGVPTTRDTLTRLLEQDLDLGEPDIGLHFAATAQRPAHFIPIVQVCAFAFQHPLPPSTVDQQCRVTGLPASHALFALTPHQLLERLKTLDLLKALDEDWNQYWEARAPATAVSRRERADQLYRDHFEATVLNAAAQRRVTPRQRLSLLSLMDMTALDATGTCEQISLVLSNGSKVKFPAAWVIDLDEQPPLHWLYLPLRADAFKKFAQRSELEAWVSAQSLIPGGLPQTGLTFEYTRRDLPLTTGMRDLLTHFRQARVDSLRNGSAGKPGFAEQASNALDFADRTDRQRQLAAVFAAPPAFASDLVDDDEPSLFGSLYADIPLPMRQAAVNRQRDALEARLGASDDNAALQSIKDLQQTLETAEQAADEAATALLGRSRVLDLLTFNREFTALHQAHKTGLQAEADLQQLLQQISSEEHQLITALLAPSDNPDSDCVAASLVLSTSEPADGAATETLNGPFVMTRADALLDPSSTHSLLLYWPGTGGGLQRFANRRALESQMFTIAKQDAVLTLRLQKINGDPLRHALDQLTSEFELQAGEIRRRHPQFTAATEHSSQLEALRTHFRAILQMPLHAARNLAFAYLLEQNRTGRLAVNLPQWQLNLPHSERSHLKAQIQAYISAMQRSHQLLTLALPPRDDFTRQHLHKRLRADFSVEGPFSVQIDLPDSARLQKQLSDGSTMTTPQKMVAVPSATRSKVLLEDLAQSNIDNTPSMRLESESLRLLFMQVEVTAADARVREALSTGITHEYLRETLPDLDLPKAYEQAIRDAFMGGLGESPFVREHRRECLVEPWRLMLKMQGECARLQQHLNHEEWQIFNIAIEADTPHAWARGKRRIVLLPAFIRAGGKDTFNQGPATLSGITFIQEQISGITLLYLPDSPDDQVLRRYDSLEEARKALFKLCEQDPWIRYLAGRALQGDVRAHEKRLGQAIMKNHDAMIGVGMSWPSTTSLATHLLNVHMGRLIEAHRGTSRSNDALYMERYALKGPRAFNYLKMALGLLPFVGVAFALYDAWTSANQAVAAFLRGDVGDGLAEVESVLLSLIDAAMDLLPGEVAISTLSRTARSLTRARQLRRLAEGASALHAPTQQRARNLAARFSGYEYEKPISLSGLEPAAEGPYRGIYRHADGDFILSQGRIIEVHRGHKADEWRLRGTSTKTYKQPIALDETGQWDTWFGVYGTAVGGLPGGGNVAGFLVDTADSFWPQAIRQRLPRWLVASDMARQLRLTREADNLADQLRARGTVSEATINRYGSASEADRPSLVQASEAACVGDIQIATRQYEKLRELMPLTRGNKKRTLLEIQSKCAALMTDRYWRRAYHLSHSSTVLTSRIEQLQKALRHLPNDTLAQRIRMLEEIRTLRVGYLRQLNQMERLRGEVNYWYERIRVKAHKETRTKQVEDINAKQSDANLIFLKTSQRLEIIKRHGRTDDVSWFDLLEHAHELRGNVDRALYTQFNLRNIDATSIERSQILQNCVDLYTRFRREMNIWTATYPQHFHLEEVPPLLSGLEWLAERARKNIIEEPEPVPTGQPAQKVFTTADNQLLQGVERWEPTSQKHQYVSTGRGGYEEIWEQGNDGSYRLLNPRNEEPSAPPSMSLETLLLDAQRRLDAQTAYQARVESYAEQDMLPVDLQHMMDSEASELNRRASRIEALAAQNPIIAQLRTKARELTLTGRALRTRQSLTSQKPTDGMLEDLITQNAVEIRKTSPLKNLGKRNGRNDYLQEYEIWDMTLSPAELLWYAHFHYRSTTRALRSFEKAHLKLPAHRFLTHADDASLPYADIGPQSAVLVHFEAIQA</sequence>
<evidence type="ECO:0000313" key="3">
    <source>
        <dbReference type="EMBL" id="RON78409.1"/>
    </source>
</evidence>
<feature type="coiled-coil region" evidence="1">
    <location>
        <begin position="396"/>
        <end position="423"/>
    </location>
</feature>